<reference evidence="1" key="2">
    <citation type="submission" date="2013-04" db="UniProtKB">
        <authorList>
            <consortium name="EnsemblPlants"/>
        </authorList>
    </citation>
    <scope>IDENTIFICATION</scope>
</reference>
<accession>J3LS85</accession>
<evidence type="ECO:0000313" key="2">
    <source>
        <dbReference type="Proteomes" id="UP000006038"/>
    </source>
</evidence>
<dbReference type="Proteomes" id="UP000006038">
    <property type="component" value="Chromosome 3"/>
</dbReference>
<organism evidence="1">
    <name type="scientific">Oryza brachyantha</name>
    <name type="common">malo sina</name>
    <dbReference type="NCBI Taxonomy" id="4533"/>
    <lineage>
        <taxon>Eukaryota</taxon>
        <taxon>Viridiplantae</taxon>
        <taxon>Streptophyta</taxon>
        <taxon>Embryophyta</taxon>
        <taxon>Tracheophyta</taxon>
        <taxon>Spermatophyta</taxon>
        <taxon>Magnoliopsida</taxon>
        <taxon>Liliopsida</taxon>
        <taxon>Poales</taxon>
        <taxon>Poaceae</taxon>
        <taxon>BOP clade</taxon>
        <taxon>Oryzoideae</taxon>
        <taxon>Oryzeae</taxon>
        <taxon>Oryzinae</taxon>
        <taxon>Oryza</taxon>
    </lineage>
</organism>
<dbReference type="HOGENOM" id="CLU_1799437_0_0_1"/>
<name>J3LS85_ORYBR</name>
<proteinExistence type="predicted"/>
<keyword evidence="2" id="KW-1185">Reference proteome</keyword>
<dbReference type="AlphaFoldDB" id="J3LS85"/>
<evidence type="ECO:0000313" key="1">
    <source>
        <dbReference type="EnsemblPlants" id="OB03G39110.1"/>
    </source>
</evidence>
<reference evidence="1" key="1">
    <citation type="journal article" date="2013" name="Nat. Commun.">
        <title>Whole-genome sequencing of Oryza brachyantha reveals mechanisms underlying Oryza genome evolution.</title>
        <authorList>
            <person name="Chen J."/>
            <person name="Huang Q."/>
            <person name="Gao D."/>
            <person name="Wang J."/>
            <person name="Lang Y."/>
            <person name="Liu T."/>
            <person name="Li B."/>
            <person name="Bai Z."/>
            <person name="Luis Goicoechea J."/>
            <person name="Liang C."/>
            <person name="Chen C."/>
            <person name="Zhang W."/>
            <person name="Sun S."/>
            <person name="Liao Y."/>
            <person name="Zhang X."/>
            <person name="Yang L."/>
            <person name="Song C."/>
            <person name="Wang M."/>
            <person name="Shi J."/>
            <person name="Liu G."/>
            <person name="Liu J."/>
            <person name="Zhou H."/>
            <person name="Zhou W."/>
            <person name="Yu Q."/>
            <person name="An N."/>
            <person name="Chen Y."/>
            <person name="Cai Q."/>
            <person name="Wang B."/>
            <person name="Liu B."/>
            <person name="Min J."/>
            <person name="Huang Y."/>
            <person name="Wu H."/>
            <person name="Li Z."/>
            <person name="Zhang Y."/>
            <person name="Yin Y."/>
            <person name="Song W."/>
            <person name="Jiang J."/>
            <person name="Jackson S.A."/>
            <person name="Wing R.A."/>
            <person name="Wang J."/>
            <person name="Chen M."/>
        </authorList>
    </citation>
    <scope>NUCLEOTIDE SEQUENCE [LARGE SCALE GENOMIC DNA]</scope>
    <source>
        <strain evidence="1">cv. IRGC 101232</strain>
    </source>
</reference>
<dbReference type="EnsemblPlants" id="OB03G39110.1">
    <property type="protein sequence ID" value="OB03G39110.1"/>
    <property type="gene ID" value="OB03G39110"/>
</dbReference>
<sequence>MTTRRPENSKLRAIIGVDATAQQNPLANRSICRHKKQDLIRSKPYESRLRGQRAFLVEPHSTLDWCWGSILRGTASDVLRGAMLNWIGPYVHSAHVVIVHNRLIRHWRIKFLEELMKPATLGDRMGNALVFSFGAAAGNYVVAF</sequence>
<dbReference type="Gramene" id="OB03G39110.1">
    <property type="protein sequence ID" value="OB03G39110.1"/>
    <property type="gene ID" value="OB03G39110"/>
</dbReference>
<protein>
    <submittedName>
        <fullName evidence="1">Uncharacterized protein</fullName>
    </submittedName>
</protein>